<proteinExistence type="predicted"/>
<evidence type="ECO:0000313" key="3">
    <source>
        <dbReference type="Proteomes" id="UP001180020"/>
    </source>
</evidence>
<keyword evidence="1" id="KW-0812">Transmembrane</keyword>
<evidence type="ECO:0000256" key="1">
    <source>
        <dbReference type="SAM" id="Phobius"/>
    </source>
</evidence>
<evidence type="ECO:0000313" key="2">
    <source>
        <dbReference type="EMBL" id="KAK1300998.1"/>
    </source>
</evidence>
<reference evidence="2" key="2">
    <citation type="submission" date="2023-06" db="EMBL/GenBank/DDBJ databases">
        <authorList>
            <person name="Ma L."/>
            <person name="Liu K.-W."/>
            <person name="Li Z."/>
            <person name="Hsiao Y.-Y."/>
            <person name="Qi Y."/>
            <person name="Fu T."/>
            <person name="Tang G."/>
            <person name="Zhang D."/>
            <person name="Sun W.-H."/>
            <person name="Liu D.-K."/>
            <person name="Li Y."/>
            <person name="Chen G.-Z."/>
            <person name="Liu X.-D."/>
            <person name="Liao X.-Y."/>
            <person name="Jiang Y.-T."/>
            <person name="Yu X."/>
            <person name="Hao Y."/>
            <person name="Huang J."/>
            <person name="Zhao X.-W."/>
            <person name="Ke S."/>
            <person name="Chen Y.-Y."/>
            <person name="Wu W.-L."/>
            <person name="Hsu J.-L."/>
            <person name="Lin Y.-F."/>
            <person name="Huang M.-D."/>
            <person name="Li C.-Y."/>
            <person name="Huang L."/>
            <person name="Wang Z.-W."/>
            <person name="Zhao X."/>
            <person name="Zhong W.-Y."/>
            <person name="Peng D.-H."/>
            <person name="Ahmad S."/>
            <person name="Lan S."/>
            <person name="Zhang J.-S."/>
            <person name="Tsai W.-C."/>
            <person name="Van De Peer Y."/>
            <person name="Liu Z.-J."/>
        </authorList>
    </citation>
    <scope>NUCLEOTIDE SEQUENCE</scope>
    <source>
        <strain evidence="2">CP</strain>
        <tissue evidence="2">Leaves</tissue>
    </source>
</reference>
<comment type="caution">
    <text evidence="2">The sequence shown here is derived from an EMBL/GenBank/DDBJ whole genome shotgun (WGS) entry which is preliminary data.</text>
</comment>
<keyword evidence="3" id="KW-1185">Reference proteome</keyword>
<dbReference type="PANTHER" id="PTHR31133">
    <property type="entry name" value="MEMBRANE PROTEIN"/>
    <property type="match status" value="1"/>
</dbReference>
<feature type="transmembrane region" description="Helical" evidence="1">
    <location>
        <begin position="63"/>
        <end position="84"/>
    </location>
</feature>
<protein>
    <submittedName>
        <fullName evidence="2">Membrane protein</fullName>
    </submittedName>
</protein>
<dbReference type="EMBL" id="JAUJYO010000013">
    <property type="protein sequence ID" value="KAK1300998.1"/>
    <property type="molecule type" value="Genomic_DNA"/>
</dbReference>
<name>A0AAV9DL02_ACOCL</name>
<dbReference type="AlphaFoldDB" id="A0AAV9DL02"/>
<accession>A0AAV9DL02</accession>
<sequence>MLGIMIDVPAITFLVAYKAPIMLFKGWHRLVQDLIGRRGPFLETVCVPFAGLSILLWPLVVALASFVGILSSVFLGLYAAVVAYQEHSTKYGLAYIISVISMFDEYTNDLLYLREGSCFPRLRHLKADRSTTGSLPVKLLPDQSVTGHAKRQPTKTPSMKMQELKAVMIWQNFFKACETIGKTLVQVGAIQASDLQEWQYSKNKIVNVGLPAYAFLMCFLRSIEKGSTGFVMRDNVELTRINRPEGRAFDWFFEPMTIMKEQLKTANLNETEVAGLLSVSFEATDIQALLS</sequence>
<reference evidence="2" key="1">
    <citation type="journal article" date="2023" name="Nat. Commun.">
        <title>Diploid and tetraploid genomes of Acorus and the evolution of monocots.</title>
        <authorList>
            <person name="Ma L."/>
            <person name="Liu K.W."/>
            <person name="Li Z."/>
            <person name="Hsiao Y.Y."/>
            <person name="Qi Y."/>
            <person name="Fu T."/>
            <person name="Tang G.D."/>
            <person name="Zhang D."/>
            <person name="Sun W.H."/>
            <person name="Liu D.K."/>
            <person name="Li Y."/>
            <person name="Chen G.Z."/>
            <person name="Liu X.D."/>
            <person name="Liao X.Y."/>
            <person name="Jiang Y.T."/>
            <person name="Yu X."/>
            <person name="Hao Y."/>
            <person name="Huang J."/>
            <person name="Zhao X.W."/>
            <person name="Ke S."/>
            <person name="Chen Y.Y."/>
            <person name="Wu W.L."/>
            <person name="Hsu J.L."/>
            <person name="Lin Y.F."/>
            <person name="Huang M.D."/>
            <person name="Li C.Y."/>
            <person name="Huang L."/>
            <person name="Wang Z.W."/>
            <person name="Zhao X."/>
            <person name="Zhong W.Y."/>
            <person name="Peng D.H."/>
            <person name="Ahmad S."/>
            <person name="Lan S."/>
            <person name="Zhang J.S."/>
            <person name="Tsai W.C."/>
            <person name="Van de Peer Y."/>
            <person name="Liu Z.J."/>
        </authorList>
    </citation>
    <scope>NUCLEOTIDE SEQUENCE</scope>
    <source>
        <strain evidence="2">CP</strain>
    </source>
</reference>
<feature type="transmembrane region" description="Helical" evidence="1">
    <location>
        <begin position="6"/>
        <end position="27"/>
    </location>
</feature>
<gene>
    <name evidence="2" type="ORF">QJS10_CPB13g00160</name>
</gene>
<keyword evidence="1" id="KW-1133">Transmembrane helix</keyword>
<dbReference type="Proteomes" id="UP001180020">
    <property type="component" value="Unassembled WGS sequence"/>
</dbReference>
<organism evidence="2 3">
    <name type="scientific">Acorus calamus</name>
    <name type="common">Sweet flag</name>
    <dbReference type="NCBI Taxonomy" id="4465"/>
    <lineage>
        <taxon>Eukaryota</taxon>
        <taxon>Viridiplantae</taxon>
        <taxon>Streptophyta</taxon>
        <taxon>Embryophyta</taxon>
        <taxon>Tracheophyta</taxon>
        <taxon>Spermatophyta</taxon>
        <taxon>Magnoliopsida</taxon>
        <taxon>Liliopsida</taxon>
        <taxon>Acoraceae</taxon>
        <taxon>Acorus</taxon>
    </lineage>
</organism>
<dbReference type="InterPro" id="IPR040229">
    <property type="entry name" value="At3g27390-like"/>
</dbReference>
<keyword evidence="1" id="KW-0472">Membrane</keyword>
<dbReference type="PANTHER" id="PTHR31133:SF9">
    <property type="entry name" value="TRANSMEMBRANE PROTEIN"/>
    <property type="match status" value="1"/>
</dbReference>
<feature type="transmembrane region" description="Helical" evidence="1">
    <location>
        <begin position="39"/>
        <end position="57"/>
    </location>
</feature>